<comment type="caution">
    <text evidence="2">The sequence shown here is derived from an EMBL/GenBank/DDBJ whole genome shotgun (WGS) entry which is preliminary data.</text>
</comment>
<name>A0AAD7APL5_9AGAR</name>
<reference evidence="2" key="1">
    <citation type="submission" date="2023-03" db="EMBL/GenBank/DDBJ databases">
        <title>Massive genome expansion in bonnet fungi (Mycena s.s.) driven by repeated elements and novel gene families across ecological guilds.</title>
        <authorList>
            <consortium name="Lawrence Berkeley National Laboratory"/>
            <person name="Harder C.B."/>
            <person name="Miyauchi S."/>
            <person name="Viragh M."/>
            <person name="Kuo A."/>
            <person name="Thoen E."/>
            <person name="Andreopoulos B."/>
            <person name="Lu D."/>
            <person name="Skrede I."/>
            <person name="Drula E."/>
            <person name="Henrissat B."/>
            <person name="Morin E."/>
            <person name="Kohler A."/>
            <person name="Barry K."/>
            <person name="LaButti K."/>
            <person name="Morin E."/>
            <person name="Salamov A."/>
            <person name="Lipzen A."/>
            <person name="Mereny Z."/>
            <person name="Hegedus B."/>
            <person name="Baldrian P."/>
            <person name="Stursova M."/>
            <person name="Weitz H."/>
            <person name="Taylor A."/>
            <person name="Grigoriev I.V."/>
            <person name="Nagy L.G."/>
            <person name="Martin F."/>
            <person name="Kauserud H."/>
        </authorList>
    </citation>
    <scope>NUCLEOTIDE SEQUENCE</scope>
    <source>
        <strain evidence="2">CBHHK002</strain>
    </source>
</reference>
<evidence type="ECO:0000313" key="3">
    <source>
        <dbReference type="Proteomes" id="UP001218218"/>
    </source>
</evidence>
<evidence type="ECO:0000256" key="1">
    <source>
        <dbReference type="SAM" id="MobiDB-lite"/>
    </source>
</evidence>
<organism evidence="2 3">
    <name type="scientific">Mycena albidolilacea</name>
    <dbReference type="NCBI Taxonomy" id="1033008"/>
    <lineage>
        <taxon>Eukaryota</taxon>
        <taxon>Fungi</taxon>
        <taxon>Dikarya</taxon>
        <taxon>Basidiomycota</taxon>
        <taxon>Agaricomycotina</taxon>
        <taxon>Agaricomycetes</taxon>
        <taxon>Agaricomycetidae</taxon>
        <taxon>Agaricales</taxon>
        <taxon>Marasmiineae</taxon>
        <taxon>Mycenaceae</taxon>
        <taxon>Mycena</taxon>
    </lineage>
</organism>
<feature type="region of interest" description="Disordered" evidence="1">
    <location>
        <begin position="166"/>
        <end position="200"/>
    </location>
</feature>
<gene>
    <name evidence="2" type="ORF">DFH08DRAFT_798935</name>
</gene>
<evidence type="ECO:0000313" key="2">
    <source>
        <dbReference type="EMBL" id="KAJ7364610.1"/>
    </source>
</evidence>
<protein>
    <submittedName>
        <fullName evidence="2">Uncharacterized protein</fullName>
    </submittedName>
</protein>
<accession>A0AAD7APL5</accession>
<dbReference type="Proteomes" id="UP001218218">
    <property type="component" value="Unassembled WGS sequence"/>
</dbReference>
<feature type="compositionally biased region" description="Low complexity" evidence="1">
    <location>
        <begin position="175"/>
        <end position="188"/>
    </location>
</feature>
<feature type="region of interest" description="Disordered" evidence="1">
    <location>
        <begin position="1"/>
        <end position="56"/>
    </location>
</feature>
<keyword evidence="3" id="KW-1185">Reference proteome</keyword>
<dbReference type="EMBL" id="JARIHO010000003">
    <property type="protein sequence ID" value="KAJ7364610.1"/>
    <property type="molecule type" value="Genomic_DNA"/>
</dbReference>
<sequence length="399" mass="42640">MAISLRHPVHQDDISLGTPSTAVDSTGKRKHMLSSSGPTPPPKWLHHTESSPSLTSPLQSLGRTLSYIDLSLTGPLYGTHTHRACAIDIPRLASILLSVNGTRTAKERGPPPPHPASSPATRLTHPLHTAVALLLFAVVTPTSESFPELVRCALRPPPLLRAPMLSRPQRAPFRSSSSAAAIASSTTAKRLNATNGKKPREPNLPRLAVIACMRASPAGAKILLMGAQLAVQMMRATRQLEAMCATPTPTNLTPNPSAFDMEAAASSSFELKAQETKGIVEEAGTDREESEEVEGAHGGIVASGAAIELDADGDDIDSMLDTPEELAVLVGKRVGRVIVPAPRAARAVRRARTCPFPTRYRRTRSGALWIVEEVLTPVAWEGQMPRETPGEDWEVVEGV</sequence>
<dbReference type="AlphaFoldDB" id="A0AAD7APL5"/>
<proteinExistence type="predicted"/>